<accession>G9ISQ5</accession>
<evidence type="ECO:0000313" key="1">
    <source>
        <dbReference type="EMBL" id="AER54554.1"/>
    </source>
</evidence>
<dbReference type="EMBL" id="JN700944">
    <property type="protein sequence ID" value="AER54554.1"/>
    <property type="molecule type" value="Genomic_DNA"/>
</dbReference>
<geneLocation type="mitochondrion" evidence="1"/>
<gene>
    <name evidence="1" type="primary">orf314</name>
</gene>
<name>G9ISQ5_9CNID</name>
<organism evidence="1">
    <name type="scientific">Haliclystus sanjuanensis</name>
    <dbReference type="NCBI Taxonomy" id="168739"/>
    <lineage>
        <taxon>Eukaryota</taxon>
        <taxon>Metazoa</taxon>
        <taxon>Cnidaria</taxon>
        <taxon>Staurozoa</taxon>
        <taxon>Stauromedusae</taxon>
        <taxon>Myostaurida</taxon>
        <taxon>Haliclystidae</taxon>
        <taxon>Haliclystus</taxon>
    </lineage>
</organism>
<dbReference type="AlphaFoldDB" id="G9ISQ5"/>
<protein>
    <submittedName>
        <fullName evidence="1">Orf314</fullName>
    </submittedName>
</protein>
<reference evidence="1" key="1">
    <citation type="journal article" date="2012" name="Genome Biol. Evol.">
        <title>Evolution of linear mitochondrial genomes in medusozoan cnidarians.</title>
        <authorList>
            <person name="Kayal E."/>
            <person name="Bentlage B."/>
            <person name="Collins A.G."/>
            <person name="Kayal M."/>
            <person name="Pirro S."/>
            <person name="Lavrov D.V."/>
        </authorList>
    </citation>
    <scope>NUCLEOTIDE SEQUENCE</scope>
</reference>
<keyword evidence="1" id="KW-0496">Mitochondrion</keyword>
<proteinExistence type="predicted"/>
<sequence>MRIKPFFQFSLNDISTLSEFSTKWKNCFRPDPHPIPLGPFFIYLKLPGNKEIHLADLQQHPYLLNREGIKHVYAHWQAYQAYYSPLHPEALIFYV</sequence>